<dbReference type="PANTHER" id="PTHR42197:SF1">
    <property type="entry name" value="TRNA (CYTIDINE(56)-2'-O)-METHYLTRANSFERASE"/>
    <property type="match status" value="1"/>
</dbReference>
<keyword evidence="10 14" id="KW-0949">S-adenosyl-L-methionine</keyword>
<comment type="subunit">
    <text evidence="4 14">Homodimer.</text>
</comment>
<evidence type="ECO:0000256" key="3">
    <source>
        <dbReference type="ARBA" id="ARBA00010324"/>
    </source>
</evidence>
<evidence type="ECO:0000256" key="9">
    <source>
        <dbReference type="ARBA" id="ARBA00022679"/>
    </source>
</evidence>
<comment type="caution">
    <text evidence="14">Lacks conserved residue(s) required for the propagation of feature annotation.</text>
</comment>
<evidence type="ECO:0000313" key="16">
    <source>
        <dbReference type="Proteomes" id="UP000732298"/>
    </source>
</evidence>
<evidence type="ECO:0000256" key="10">
    <source>
        <dbReference type="ARBA" id="ARBA00022691"/>
    </source>
</evidence>
<evidence type="ECO:0000256" key="4">
    <source>
        <dbReference type="ARBA" id="ARBA00011738"/>
    </source>
</evidence>
<dbReference type="Proteomes" id="UP000732298">
    <property type="component" value="Unassembled WGS sequence"/>
</dbReference>
<feature type="binding site" evidence="14">
    <location>
        <position position="86"/>
    </location>
    <ligand>
        <name>S-adenosyl-L-methionine</name>
        <dbReference type="ChEBI" id="CHEBI:59789"/>
    </ligand>
</feature>
<accession>A0A8T3YM67</accession>
<keyword evidence="8 14" id="KW-0489">Methyltransferase</keyword>
<keyword evidence="7 14" id="KW-0963">Cytoplasm</keyword>
<dbReference type="EC" id="2.1.1.206" evidence="5 14"/>
<proteinExistence type="inferred from homology"/>
<dbReference type="GO" id="GO:0106059">
    <property type="term" value="F:tRNA (cytidine(56)-2'-O)-methyltransferase activity"/>
    <property type="evidence" value="ECO:0007669"/>
    <property type="project" value="UniProtKB-EC"/>
</dbReference>
<sequence length="176" mass="19971">MPKEVIVLRYGHRHVRDYRVTSHCCLVARAFGADKIEIVGEQDTAIERTVSEMNERWGSGARVEFVGSWNERLAHYNKLGFTSVHLTMYGVPIQDAEKGLAGKDKLLVIIGSQKVEREVYEKSDYNVSITLQPHSEIAALAVFMDRIFDGQELSRIFPKAKIAVEPRNKGKKVRKV</sequence>
<dbReference type="Pfam" id="PF01994">
    <property type="entry name" value="Trm56"/>
    <property type="match status" value="1"/>
</dbReference>
<dbReference type="SUPFAM" id="SSF75217">
    <property type="entry name" value="alpha/beta knot"/>
    <property type="match status" value="1"/>
</dbReference>
<keyword evidence="11 14" id="KW-0819">tRNA processing</keyword>
<protein>
    <recommendedName>
        <fullName evidence="6 14">tRNA (cytidine(56)-2'-O)-methyltransferase</fullName>
        <ecNumber evidence="5 14">2.1.1.206</ecNumber>
    </recommendedName>
    <alternativeName>
        <fullName evidence="12 14">tRNA ribose 2'-O-methyltransferase aTrm56</fullName>
    </alternativeName>
</protein>
<reference evidence="15" key="1">
    <citation type="submission" date="2020-07" db="EMBL/GenBank/DDBJ databases">
        <title>Huge and variable diversity of episymbiotic CPR bacteria and DPANN archaea in groundwater ecosystems.</title>
        <authorList>
            <person name="He C.Y."/>
            <person name="Keren R."/>
            <person name="Whittaker M."/>
            <person name="Farag I.F."/>
            <person name="Doudna J."/>
            <person name="Cate J.H.D."/>
            <person name="Banfield J.F."/>
        </authorList>
    </citation>
    <scope>NUCLEOTIDE SEQUENCE</scope>
    <source>
        <strain evidence="15">NC_groundwater_1296_Ag_S-0.2um_52_80</strain>
    </source>
</reference>
<dbReference type="HAMAP" id="MF_00077">
    <property type="entry name" value="tRNA_methyltr_aTrm56"/>
    <property type="match status" value="1"/>
</dbReference>
<keyword evidence="9 14" id="KW-0808">Transferase</keyword>
<dbReference type="InterPro" id="IPR029028">
    <property type="entry name" value="Alpha/beta_knot_MTases"/>
</dbReference>
<evidence type="ECO:0000256" key="6">
    <source>
        <dbReference type="ARBA" id="ARBA00013709"/>
    </source>
</evidence>
<comment type="function">
    <text evidence="1 14">Specifically catalyzes the AdoMet-dependent 2'-O-ribose methylation of cytidine at position 56 in tRNAs.</text>
</comment>
<gene>
    <name evidence="15" type="ORF">HY544_02725</name>
</gene>
<evidence type="ECO:0000256" key="8">
    <source>
        <dbReference type="ARBA" id="ARBA00022603"/>
    </source>
</evidence>
<evidence type="ECO:0000256" key="1">
    <source>
        <dbReference type="ARBA" id="ARBA00003959"/>
    </source>
</evidence>
<comment type="caution">
    <text evidence="15">The sequence shown here is derived from an EMBL/GenBank/DDBJ whole genome shotgun (WGS) entry which is preliminary data.</text>
</comment>
<evidence type="ECO:0000256" key="11">
    <source>
        <dbReference type="ARBA" id="ARBA00022694"/>
    </source>
</evidence>
<dbReference type="GO" id="GO:0002128">
    <property type="term" value="P:tRNA nucleoside ribose methylation"/>
    <property type="evidence" value="ECO:0007669"/>
    <property type="project" value="UniProtKB-UniRule"/>
</dbReference>
<evidence type="ECO:0000313" key="15">
    <source>
        <dbReference type="EMBL" id="MBI4210396.1"/>
    </source>
</evidence>
<dbReference type="AlphaFoldDB" id="A0A8T3YM67"/>
<evidence type="ECO:0000256" key="2">
    <source>
        <dbReference type="ARBA" id="ARBA00004496"/>
    </source>
</evidence>
<comment type="subcellular location">
    <subcellularLocation>
        <location evidence="2 14">Cytoplasm</location>
    </subcellularLocation>
</comment>
<dbReference type="PIRSF" id="PIRSF016123">
    <property type="entry name" value="UCP016123"/>
    <property type="match status" value="1"/>
</dbReference>
<dbReference type="GO" id="GO:0005737">
    <property type="term" value="C:cytoplasm"/>
    <property type="evidence" value="ECO:0007669"/>
    <property type="project" value="UniProtKB-SubCell"/>
</dbReference>
<comment type="similarity">
    <text evidence="3 14">Belongs to the aTrm56 family.</text>
</comment>
<evidence type="ECO:0000256" key="5">
    <source>
        <dbReference type="ARBA" id="ARBA00012624"/>
    </source>
</evidence>
<evidence type="ECO:0000256" key="14">
    <source>
        <dbReference type="HAMAP-Rule" id="MF_00077"/>
    </source>
</evidence>
<dbReference type="EMBL" id="JACQPB010000034">
    <property type="protein sequence ID" value="MBI4210396.1"/>
    <property type="molecule type" value="Genomic_DNA"/>
</dbReference>
<evidence type="ECO:0000256" key="7">
    <source>
        <dbReference type="ARBA" id="ARBA00022490"/>
    </source>
</evidence>
<dbReference type="Gene3D" id="3.40.1280.10">
    <property type="match status" value="1"/>
</dbReference>
<organism evidence="15 16">
    <name type="scientific">Candidatus Iainarchaeum sp</name>
    <dbReference type="NCBI Taxonomy" id="3101447"/>
    <lineage>
        <taxon>Archaea</taxon>
        <taxon>Candidatus Iainarchaeota</taxon>
        <taxon>Candidatus Iainarchaeia</taxon>
        <taxon>Candidatus Iainarchaeales</taxon>
        <taxon>Candidatus Iainarchaeaceae</taxon>
        <taxon>Candidatus Iainarchaeum</taxon>
    </lineage>
</organism>
<evidence type="ECO:0000256" key="13">
    <source>
        <dbReference type="ARBA" id="ARBA00047792"/>
    </source>
</evidence>
<name>A0A8T3YM67_9ARCH</name>
<dbReference type="InterPro" id="IPR029026">
    <property type="entry name" value="tRNA_m1G_MTases_N"/>
</dbReference>
<comment type="catalytic activity">
    <reaction evidence="13 14">
        <text>cytidine(56) in tRNA + S-adenosyl-L-methionine = 2'-O-methylcytidine(56) in tRNA + S-adenosyl-L-homocysteine + H(+)</text>
        <dbReference type="Rhea" id="RHEA:42968"/>
        <dbReference type="Rhea" id="RHEA-COMP:10308"/>
        <dbReference type="Rhea" id="RHEA-COMP:10309"/>
        <dbReference type="ChEBI" id="CHEBI:15378"/>
        <dbReference type="ChEBI" id="CHEBI:57856"/>
        <dbReference type="ChEBI" id="CHEBI:59789"/>
        <dbReference type="ChEBI" id="CHEBI:74495"/>
        <dbReference type="ChEBI" id="CHEBI:82748"/>
        <dbReference type="EC" id="2.1.1.206"/>
    </reaction>
</comment>
<dbReference type="InterPro" id="IPR002845">
    <property type="entry name" value="tRNA_mtfrase_aTrm56"/>
</dbReference>
<dbReference type="PANTHER" id="PTHR42197">
    <property type="entry name" value="TRNA (CYTIDINE(56)-2'-O)-METHYLTRANSFERASE"/>
    <property type="match status" value="1"/>
</dbReference>
<evidence type="ECO:0000256" key="12">
    <source>
        <dbReference type="ARBA" id="ARBA00029826"/>
    </source>
</evidence>